<dbReference type="PANTHER" id="PTHR30055">
    <property type="entry name" value="HTH-TYPE TRANSCRIPTIONAL REGULATOR RUTR"/>
    <property type="match status" value="1"/>
</dbReference>
<keyword evidence="4" id="KW-0804">Transcription</keyword>
<reference evidence="8" key="1">
    <citation type="submission" date="2017-09" db="EMBL/GenBank/DDBJ databases">
        <authorList>
            <person name="Feng G."/>
            <person name="Zhu H."/>
        </authorList>
    </citation>
    <scope>NUCLEOTIDE SEQUENCE [LARGE SCALE GENOMIC DNA]</scope>
    <source>
        <strain evidence="8">1PNM-20</strain>
    </source>
</reference>
<accession>A0A2A2SC30</accession>
<dbReference type="InterPro" id="IPR009057">
    <property type="entry name" value="Homeodomain-like_sf"/>
</dbReference>
<dbReference type="Pfam" id="PF00440">
    <property type="entry name" value="TetR_N"/>
    <property type="match status" value="1"/>
</dbReference>
<proteinExistence type="predicted"/>
<comment type="caution">
    <text evidence="7">The sequence shown here is derived from an EMBL/GenBank/DDBJ whole genome shotgun (WGS) entry which is preliminary data.</text>
</comment>
<keyword evidence="2" id="KW-0805">Transcription regulation</keyword>
<dbReference type="OrthoDB" id="9808189at2"/>
<protein>
    <submittedName>
        <fullName evidence="7">TetR family transcriptional regulator</fullName>
    </submittedName>
</protein>
<dbReference type="GO" id="GO:0003700">
    <property type="term" value="F:DNA-binding transcription factor activity"/>
    <property type="evidence" value="ECO:0007669"/>
    <property type="project" value="TreeGrafter"/>
</dbReference>
<dbReference type="InterPro" id="IPR001647">
    <property type="entry name" value="HTH_TetR"/>
</dbReference>
<dbReference type="SUPFAM" id="SSF46689">
    <property type="entry name" value="Homeodomain-like"/>
    <property type="match status" value="1"/>
</dbReference>
<evidence type="ECO:0000313" key="8">
    <source>
        <dbReference type="Proteomes" id="UP000218151"/>
    </source>
</evidence>
<dbReference type="EMBL" id="NSLI01000005">
    <property type="protein sequence ID" value="PAX06816.1"/>
    <property type="molecule type" value="Genomic_DNA"/>
</dbReference>
<evidence type="ECO:0000256" key="2">
    <source>
        <dbReference type="ARBA" id="ARBA00023015"/>
    </source>
</evidence>
<organism evidence="7 8">
    <name type="scientific">Sphingomonas lenta</name>
    <dbReference type="NCBI Taxonomy" id="1141887"/>
    <lineage>
        <taxon>Bacteria</taxon>
        <taxon>Pseudomonadati</taxon>
        <taxon>Pseudomonadota</taxon>
        <taxon>Alphaproteobacteria</taxon>
        <taxon>Sphingomonadales</taxon>
        <taxon>Sphingomonadaceae</taxon>
        <taxon>Sphingomonas</taxon>
    </lineage>
</organism>
<gene>
    <name evidence="7" type="ORF">CKY28_16490</name>
</gene>
<dbReference type="InterPro" id="IPR050109">
    <property type="entry name" value="HTH-type_TetR-like_transc_reg"/>
</dbReference>
<dbReference type="InterPro" id="IPR039538">
    <property type="entry name" value="BetI_C"/>
</dbReference>
<evidence type="ECO:0000256" key="5">
    <source>
        <dbReference type="PROSITE-ProRule" id="PRU00335"/>
    </source>
</evidence>
<dbReference type="GO" id="GO:0000976">
    <property type="term" value="F:transcription cis-regulatory region binding"/>
    <property type="evidence" value="ECO:0007669"/>
    <property type="project" value="TreeGrafter"/>
</dbReference>
<name>A0A2A2SC30_9SPHN</name>
<dbReference type="PRINTS" id="PR00455">
    <property type="entry name" value="HTHTETR"/>
</dbReference>
<evidence type="ECO:0000313" key="7">
    <source>
        <dbReference type="EMBL" id="PAX06816.1"/>
    </source>
</evidence>
<feature type="domain" description="HTH tetR-type" evidence="6">
    <location>
        <begin position="1"/>
        <end position="55"/>
    </location>
</feature>
<feature type="DNA-binding region" description="H-T-H motif" evidence="5">
    <location>
        <begin position="18"/>
        <end position="37"/>
    </location>
</feature>
<keyword evidence="8" id="KW-1185">Reference proteome</keyword>
<dbReference type="InterPro" id="IPR036271">
    <property type="entry name" value="Tet_transcr_reg_TetR-rel_C_sf"/>
</dbReference>
<evidence type="ECO:0000256" key="3">
    <source>
        <dbReference type="ARBA" id="ARBA00023125"/>
    </source>
</evidence>
<dbReference type="PANTHER" id="PTHR30055:SF234">
    <property type="entry name" value="HTH-TYPE TRANSCRIPTIONAL REGULATOR BETI"/>
    <property type="match status" value="1"/>
</dbReference>
<evidence type="ECO:0000259" key="6">
    <source>
        <dbReference type="PROSITE" id="PS50977"/>
    </source>
</evidence>
<dbReference type="Pfam" id="PF13977">
    <property type="entry name" value="TetR_C_6"/>
    <property type="match status" value="1"/>
</dbReference>
<dbReference type="Gene3D" id="1.10.357.10">
    <property type="entry name" value="Tetracycline Repressor, domain 2"/>
    <property type="match status" value="1"/>
</dbReference>
<dbReference type="SUPFAM" id="SSF48498">
    <property type="entry name" value="Tetracyclin repressor-like, C-terminal domain"/>
    <property type="match status" value="1"/>
</dbReference>
<keyword evidence="3 5" id="KW-0238">DNA-binding</keyword>
<dbReference type="Proteomes" id="UP000218151">
    <property type="component" value="Unassembled WGS sequence"/>
</dbReference>
<dbReference type="PROSITE" id="PS50977">
    <property type="entry name" value="HTH_TETR_2"/>
    <property type="match status" value="1"/>
</dbReference>
<sequence length="183" mass="19837">MIDTARKLFIANGFHATGIAQIARESGIAVGQIYRDFASKEEIVAALVEVDCGAYMDGETLDAAIRAGDAESVRTWLHHFVEPDEDLEEGRLFAEIVAESSRNERIAAIFTTLQDRLKAKIVSAIALLAPGEGLAERRGALADLITALSLGLLHYRLLRPTVDAGALAQALREVIDRELAALR</sequence>
<evidence type="ECO:0000256" key="1">
    <source>
        <dbReference type="ARBA" id="ARBA00022491"/>
    </source>
</evidence>
<dbReference type="AlphaFoldDB" id="A0A2A2SC30"/>
<evidence type="ECO:0000256" key="4">
    <source>
        <dbReference type="ARBA" id="ARBA00023163"/>
    </source>
</evidence>
<keyword evidence="1" id="KW-0678">Repressor</keyword>